<gene>
    <name evidence="1" type="ORF">D6D12_09848</name>
</gene>
<dbReference type="AlphaFoldDB" id="A0AB74JGD4"/>
<dbReference type="Proteomes" id="UP000310374">
    <property type="component" value="Unassembled WGS sequence"/>
</dbReference>
<dbReference type="EMBL" id="QZAT01000230">
    <property type="protein sequence ID" value="THX21678.1"/>
    <property type="molecule type" value="Genomic_DNA"/>
</dbReference>
<evidence type="ECO:0000313" key="2">
    <source>
        <dbReference type="Proteomes" id="UP000310374"/>
    </source>
</evidence>
<proteinExistence type="predicted"/>
<protein>
    <submittedName>
        <fullName evidence="1">Uncharacterized protein</fullName>
    </submittedName>
</protein>
<comment type="caution">
    <text evidence="1">The sequence shown here is derived from an EMBL/GenBank/DDBJ whole genome shotgun (WGS) entry which is preliminary data.</text>
</comment>
<sequence length="172" mass="18584">MVWVVKPALRTWSESQHASHVKASPQLFRDSRDASNAQVGDAGMVIVSSQPKESSKVALKAHSGGMCLMQTPYYHVCGHYGAPAVAPHGRCARAEGISGACWEEKHIGIETMEETCGNCRRIATDATIDGNSSSTGPIDINKFNELVKLHKETCDLRASEASQSSDHPRPKP</sequence>
<name>A0AB74JGD4_AURPU</name>
<evidence type="ECO:0000313" key="1">
    <source>
        <dbReference type="EMBL" id="THX21678.1"/>
    </source>
</evidence>
<accession>A0AB74JGD4</accession>
<reference evidence="1 2" key="1">
    <citation type="submission" date="2018-10" db="EMBL/GenBank/DDBJ databases">
        <title>Fifty Aureobasidium pullulans genomes reveal a recombining polyextremotolerant generalist.</title>
        <authorList>
            <person name="Gostincar C."/>
            <person name="Turk M."/>
            <person name="Zajc J."/>
            <person name="Gunde-Cimerman N."/>
        </authorList>
    </citation>
    <scope>NUCLEOTIDE SEQUENCE [LARGE SCALE GENOMIC DNA]</scope>
    <source>
        <strain evidence="1 2">EXF-10081</strain>
    </source>
</reference>
<organism evidence="1 2">
    <name type="scientific">Aureobasidium pullulans</name>
    <name type="common">Black yeast</name>
    <name type="synonym">Pullularia pullulans</name>
    <dbReference type="NCBI Taxonomy" id="5580"/>
    <lineage>
        <taxon>Eukaryota</taxon>
        <taxon>Fungi</taxon>
        <taxon>Dikarya</taxon>
        <taxon>Ascomycota</taxon>
        <taxon>Pezizomycotina</taxon>
        <taxon>Dothideomycetes</taxon>
        <taxon>Dothideomycetidae</taxon>
        <taxon>Dothideales</taxon>
        <taxon>Saccotheciaceae</taxon>
        <taxon>Aureobasidium</taxon>
    </lineage>
</organism>